<sequence length="344" mass="40107">MLKKINKSLRKYSPIINAVGIILILVGLYFNYLEINSTDKLEDNPMWRTDVIRADSNPLQDELKFTALNDLYNIQKVTICLFGAERLSVYEYSSNSIGSYELKNELNNVYNYYFNLDTYKCQVCREEDSYPFVAIIDYEKFGKRYRSAILYNYHYVAYLKSKSSDVKFKSESIEFVRSVSLDSSSIARELILFNANNSFLSNFPNGQLKAKSTIAHNNKKYKPFINLIGLNLSEFIHVIKVEGIDYTLSIKLPLELYDSTAKAKKRLYDKQLLEALSTYDYDQGLVDQLNEIEIYKQEFSSTSASINFDAMINKKDTIVNQEVWNRWYQMNNKLLKSIIDKIEM</sequence>
<keyword evidence="1" id="KW-0812">Transmembrane</keyword>
<keyword evidence="1" id="KW-0472">Membrane</keyword>
<protein>
    <submittedName>
        <fullName evidence="2">Uncharacterized protein</fullName>
    </submittedName>
</protein>
<feature type="transmembrane region" description="Helical" evidence="1">
    <location>
        <begin position="12"/>
        <end position="32"/>
    </location>
</feature>
<proteinExistence type="predicted"/>
<dbReference type="Proteomes" id="UP000662783">
    <property type="component" value="Chromosome"/>
</dbReference>
<accession>A0A975A1A6</accession>
<keyword evidence="3" id="KW-1185">Reference proteome</keyword>
<dbReference type="RefSeq" id="WP_205721828.1">
    <property type="nucleotide sequence ID" value="NZ_CP070608.1"/>
</dbReference>
<dbReference type="KEGG" id="fuv:JR347_17300"/>
<gene>
    <name evidence="2" type="ORF">JR347_17300</name>
</gene>
<organism evidence="2 3">
    <name type="scientific">Fulvivirga lutea</name>
    <dbReference type="NCBI Taxonomy" id="2810512"/>
    <lineage>
        <taxon>Bacteria</taxon>
        <taxon>Pseudomonadati</taxon>
        <taxon>Bacteroidota</taxon>
        <taxon>Cytophagia</taxon>
        <taxon>Cytophagales</taxon>
        <taxon>Fulvivirgaceae</taxon>
        <taxon>Fulvivirga</taxon>
    </lineage>
</organism>
<keyword evidence="1" id="KW-1133">Transmembrane helix</keyword>
<dbReference type="EMBL" id="CP070608">
    <property type="protein sequence ID" value="QSE97317.1"/>
    <property type="molecule type" value="Genomic_DNA"/>
</dbReference>
<evidence type="ECO:0000313" key="2">
    <source>
        <dbReference type="EMBL" id="QSE97317.1"/>
    </source>
</evidence>
<reference evidence="2" key="1">
    <citation type="submission" date="2021-02" db="EMBL/GenBank/DDBJ databases">
        <title>Fulvivirga sp. S481 isolated from sea water.</title>
        <authorList>
            <person name="Bae S.S."/>
            <person name="Baek K."/>
        </authorList>
    </citation>
    <scope>NUCLEOTIDE SEQUENCE</scope>
    <source>
        <strain evidence="2">S481</strain>
    </source>
</reference>
<dbReference type="AlphaFoldDB" id="A0A975A1A6"/>
<name>A0A975A1A6_9BACT</name>
<evidence type="ECO:0000313" key="3">
    <source>
        <dbReference type="Proteomes" id="UP000662783"/>
    </source>
</evidence>
<evidence type="ECO:0000256" key="1">
    <source>
        <dbReference type="SAM" id="Phobius"/>
    </source>
</evidence>